<dbReference type="Pfam" id="PF17147">
    <property type="entry name" value="PFOR_II"/>
    <property type="match status" value="1"/>
</dbReference>
<comment type="caution">
    <text evidence="4">The sequence shown here is derived from an EMBL/GenBank/DDBJ whole genome shotgun (WGS) entry which is preliminary data.</text>
</comment>
<proteinExistence type="predicted"/>
<dbReference type="PANTHER" id="PTHR32154:SF0">
    <property type="entry name" value="PYRUVATE-FLAVODOXIN OXIDOREDUCTASE-RELATED"/>
    <property type="match status" value="1"/>
</dbReference>
<accession>A0A660SPY6</accession>
<gene>
    <name evidence="4" type="primary">porA</name>
    <name evidence="4" type="ORF">DRP43_00515</name>
</gene>
<organism evidence="4 5">
    <name type="scientific">candidate division TA06 bacterium</name>
    <dbReference type="NCBI Taxonomy" id="2250710"/>
    <lineage>
        <taxon>Bacteria</taxon>
        <taxon>Bacteria division TA06</taxon>
    </lineage>
</organism>
<reference evidence="4 5" key="1">
    <citation type="submission" date="2018-06" db="EMBL/GenBank/DDBJ databases">
        <title>Extensive metabolic versatility and redundancy in microbially diverse, dynamic hydrothermal sediments.</title>
        <authorList>
            <person name="Dombrowski N."/>
            <person name="Teske A."/>
            <person name="Baker B.J."/>
        </authorList>
    </citation>
    <scope>NUCLEOTIDE SEQUENCE [LARGE SCALE GENOMIC DNA]</scope>
    <source>
        <strain evidence="4">B10_G13</strain>
    </source>
</reference>
<keyword evidence="4" id="KW-0670">Pyruvate</keyword>
<name>A0A660SPY6_UNCT6</name>
<dbReference type="InterPro" id="IPR002880">
    <property type="entry name" value="Pyrv_Fd/Flavodoxin_OxRdtase_N"/>
</dbReference>
<evidence type="ECO:0000313" key="4">
    <source>
        <dbReference type="EMBL" id="RKX72532.1"/>
    </source>
</evidence>
<dbReference type="PANTHER" id="PTHR32154">
    <property type="entry name" value="PYRUVATE-FLAVODOXIN OXIDOREDUCTASE-RELATED"/>
    <property type="match status" value="1"/>
</dbReference>
<keyword evidence="1" id="KW-0560">Oxidoreductase</keyword>
<dbReference type="SUPFAM" id="SSF52518">
    <property type="entry name" value="Thiamin diphosphate-binding fold (THDP-binding)"/>
    <property type="match status" value="1"/>
</dbReference>
<dbReference type="AlphaFoldDB" id="A0A660SPY6"/>
<dbReference type="GO" id="GO:0019752">
    <property type="term" value="P:carboxylic acid metabolic process"/>
    <property type="evidence" value="ECO:0007669"/>
    <property type="project" value="UniProtKB-ARBA"/>
</dbReference>
<dbReference type="GO" id="GO:0006979">
    <property type="term" value="P:response to oxidative stress"/>
    <property type="evidence" value="ECO:0007669"/>
    <property type="project" value="TreeGrafter"/>
</dbReference>
<dbReference type="InterPro" id="IPR050722">
    <property type="entry name" value="Pyruvate:ferred/Flavod_OxRd"/>
</dbReference>
<dbReference type="SUPFAM" id="SSF52922">
    <property type="entry name" value="TK C-terminal domain-like"/>
    <property type="match status" value="1"/>
</dbReference>
<dbReference type="CDD" id="cd07034">
    <property type="entry name" value="TPP_PYR_PFOR_IOR-alpha_like"/>
    <property type="match status" value="1"/>
</dbReference>
<protein>
    <submittedName>
        <fullName evidence="4">Pyruvate ferredoxin oxidoreductase</fullName>
    </submittedName>
</protein>
<dbReference type="Gene3D" id="3.40.50.920">
    <property type="match status" value="1"/>
</dbReference>
<evidence type="ECO:0000259" key="3">
    <source>
        <dbReference type="Pfam" id="PF17147"/>
    </source>
</evidence>
<dbReference type="FunFam" id="3.40.50.970:FF:000012">
    <property type="entry name" value="Pyruvate:ferredoxin (Flavodoxin) oxidoreductase"/>
    <property type="match status" value="1"/>
</dbReference>
<feature type="domain" description="Pyruvate flavodoxin/ferredoxin oxidoreductase pyrimidine binding" evidence="2">
    <location>
        <begin position="15"/>
        <end position="233"/>
    </location>
</feature>
<dbReference type="InterPro" id="IPR009014">
    <property type="entry name" value="Transketo_C/PFOR_II"/>
</dbReference>
<dbReference type="Gene3D" id="3.40.50.970">
    <property type="match status" value="1"/>
</dbReference>
<dbReference type="InterPro" id="IPR029061">
    <property type="entry name" value="THDP-binding"/>
</dbReference>
<dbReference type="InterPro" id="IPR033412">
    <property type="entry name" value="PFOR_II"/>
</dbReference>
<dbReference type="Pfam" id="PF01855">
    <property type="entry name" value="POR_N"/>
    <property type="match status" value="1"/>
</dbReference>
<evidence type="ECO:0000256" key="1">
    <source>
        <dbReference type="ARBA" id="ARBA00023002"/>
    </source>
</evidence>
<dbReference type="GO" id="GO:0016903">
    <property type="term" value="F:oxidoreductase activity, acting on the aldehyde or oxo group of donors"/>
    <property type="evidence" value="ECO:0007669"/>
    <property type="project" value="UniProtKB-ARBA"/>
</dbReference>
<feature type="domain" description="Pyruvate:ferredoxin oxidoreductase core" evidence="3">
    <location>
        <begin position="257"/>
        <end position="359"/>
    </location>
</feature>
<sequence>MNKVLLGNHAVAYGVLLSRVQTIAAYPITPQTTIIERLSEMVADKEIDAIFTKVESEHSAMASTIGSSAAGARAFTATSAQGLALMHEMVHWAAGARLPIVMANVNRAMAPGWTIWTDQNDSLSERDTGWMQIYCQNNQEVLDSIIMAYKVSEQVGMPTMVILDAFVLSHTAEGVDIPDIELVDKYLPEYKAKLKMDVDNPRAFGALTNPDVYMEFRYKMQKALEDASEIIVKEGKEFGKVFGREYGLVEEYRTEDADTILIASSTVASTARTSIDKLREEGAKVGLLRIRVFRPFPTEDIIRVLSNKKKVIVIDRNISYGKSGIFFDEVKGAFYNTDGKKPKIFGYIAGLGGRDITPDVISGIINDAIRKDKPENEIIWSGVKL</sequence>
<dbReference type="FunFam" id="3.40.50.920:FF:000010">
    <property type="entry name" value="Pyruvate ferredoxin oxidoreductase, alpha subunit"/>
    <property type="match status" value="1"/>
</dbReference>
<evidence type="ECO:0000259" key="2">
    <source>
        <dbReference type="Pfam" id="PF01855"/>
    </source>
</evidence>
<dbReference type="EMBL" id="QNBD01000013">
    <property type="protein sequence ID" value="RKX72532.1"/>
    <property type="molecule type" value="Genomic_DNA"/>
</dbReference>
<evidence type="ECO:0000313" key="5">
    <source>
        <dbReference type="Proteomes" id="UP000271125"/>
    </source>
</evidence>
<dbReference type="Proteomes" id="UP000271125">
    <property type="component" value="Unassembled WGS sequence"/>
</dbReference>